<gene>
    <name evidence="5" type="ORF">ET475_17365</name>
</gene>
<evidence type="ECO:0000313" key="5">
    <source>
        <dbReference type="EMBL" id="QAY61560.1"/>
    </source>
</evidence>
<dbReference type="SUPFAM" id="SSF46785">
    <property type="entry name" value="Winged helix' DNA-binding domain"/>
    <property type="match status" value="1"/>
</dbReference>
<dbReference type="AlphaFoldDB" id="A0A4P6EGI0"/>
<evidence type="ECO:0000259" key="4">
    <source>
        <dbReference type="PROSITE" id="PS50995"/>
    </source>
</evidence>
<protein>
    <submittedName>
        <fullName evidence="5">MarR family transcriptional regulator</fullName>
    </submittedName>
</protein>
<dbReference type="PROSITE" id="PS50995">
    <property type="entry name" value="HTH_MARR_2"/>
    <property type="match status" value="1"/>
</dbReference>
<keyword evidence="1" id="KW-0805">Transcription regulation</keyword>
<dbReference type="Pfam" id="PF12802">
    <property type="entry name" value="MarR_2"/>
    <property type="match status" value="1"/>
</dbReference>
<dbReference type="OrthoDB" id="3237509at2"/>
<evidence type="ECO:0000313" key="6">
    <source>
        <dbReference type="Proteomes" id="UP000293995"/>
    </source>
</evidence>
<sequence length="162" mass="17817">MDDEDMVDRIRADWAQMRPELDTAPIAVMGRILLAARLAQERSDAAMTAAGLTRAEFDLLSQLRRSLLPLRPGDLTRGIVGSPAATTKRLHRLGELGLVQRTADPLDGRAARVSLTEKGRQLIDDLLPRQLADEAELLAALTPQQQAQLGALLRVLLRAWEP</sequence>
<dbReference type="PRINTS" id="PR00598">
    <property type="entry name" value="HTHMARR"/>
</dbReference>
<dbReference type="PANTHER" id="PTHR42756:SF1">
    <property type="entry name" value="TRANSCRIPTIONAL REPRESSOR OF EMRAB OPERON"/>
    <property type="match status" value="1"/>
</dbReference>
<evidence type="ECO:0000256" key="3">
    <source>
        <dbReference type="ARBA" id="ARBA00023163"/>
    </source>
</evidence>
<keyword evidence="2" id="KW-0238">DNA-binding</keyword>
<name>A0A4P6EGI0_9MICO</name>
<dbReference type="PANTHER" id="PTHR42756">
    <property type="entry name" value="TRANSCRIPTIONAL REGULATOR, MARR"/>
    <property type="match status" value="1"/>
</dbReference>
<dbReference type="Proteomes" id="UP000293995">
    <property type="component" value="Chromosome"/>
</dbReference>
<reference evidence="5 6" key="1">
    <citation type="submission" date="2019-01" db="EMBL/GenBank/DDBJ databases">
        <title>Genome sequencing of strain DFW100M-13.</title>
        <authorList>
            <person name="Heo J."/>
            <person name="Kim S.-J."/>
            <person name="Kim J.-S."/>
            <person name="Hong S.-B."/>
            <person name="Kwon S.-W."/>
        </authorList>
    </citation>
    <scope>NUCLEOTIDE SEQUENCE [LARGE SCALE GENOMIC DNA]</scope>
    <source>
        <strain evidence="5 6">DFW100M-13</strain>
    </source>
</reference>
<keyword evidence="3" id="KW-0804">Transcription</keyword>
<evidence type="ECO:0000256" key="2">
    <source>
        <dbReference type="ARBA" id="ARBA00023125"/>
    </source>
</evidence>
<dbReference type="RefSeq" id="WP_129393248.1">
    <property type="nucleotide sequence ID" value="NZ_CP035494.1"/>
</dbReference>
<dbReference type="EMBL" id="CP035494">
    <property type="protein sequence ID" value="QAY61560.1"/>
    <property type="molecule type" value="Genomic_DNA"/>
</dbReference>
<dbReference type="GO" id="GO:0003700">
    <property type="term" value="F:DNA-binding transcription factor activity"/>
    <property type="evidence" value="ECO:0007669"/>
    <property type="project" value="InterPro"/>
</dbReference>
<evidence type="ECO:0000256" key="1">
    <source>
        <dbReference type="ARBA" id="ARBA00023015"/>
    </source>
</evidence>
<proteinExistence type="predicted"/>
<dbReference type="InterPro" id="IPR036390">
    <property type="entry name" value="WH_DNA-bd_sf"/>
</dbReference>
<dbReference type="GO" id="GO:0003677">
    <property type="term" value="F:DNA binding"/>
    <property type="evidence" value="ECO:0007669"/>
    <property type="project" value="UniProtKB-KW"/>
</dbReference>
<dbReference type="SMART" id="SM00347">
    <property type="entry name" value="HTH_MARR"/>
    <property type="match status" value="1"/>
</dbReference>
<organism evidence="5 6">
    <name type="scientific">Microbacterium protaetiae</name>
    <dbReference type="NCBI Taxonomy" id="2509458"/>
    <lineage>
        <taxon>Bacteria</taxon>
        <taxon>Bacillati</taxon>
        <taxon>Actinomycetota</taxon>
        <taxon>Actinomycetes</taxon>
        <taxon>Micrococcales</taxon>
        <taxon>Microbacteriaceae</taxon>
        <taxon>Microbacterium</taxon>
    </lineage>
</organism>
<dbReference type="InterPro" id="IPR000835">
    <property type="entry name" value="HTH_MarR-typ"/>
</dbReference>
<feature type="domain" description="HTH marR-type" evidence="4">
    <location>
        <begin position="25"/>
        <end position="158"/>
    </location>
</feature>
<accession>A0A4P6EGI0</accession>
<keyword evidence="6" id="KW-1185">Reference proteome</keyword>
<dbReference type="InterPro" id="IPR036388">
    <property type="entry name" value="WH-like_DNA-bd_sf"/>
</dbReference>
<dbReference type="Gene3D" id="1.10.10.10">
    <property type="entry name" value="Winged helix-like DNA-binding domain superfamily/Winged helix DNA-binding domain"/>
    <property type="match status" value="1"/>
</dbReference>
<dbReference type="KEGG" id="mprt:ET475_17365"/>